<evidence type="ECO:0000256" key="1">
    <source>
        <dbReference type="ARBA" id="ARBA00023186"/>
    </source>
</evidence>
<feature type="transmembrane region" description="Helical" evidence="2">
    <location>
        <begin position="384"/>
        <end position="405"/>
    </location>
</feature>
<dbReference type="Proteomes" id="UP000693952">
    <property type="component" value="Chromosome"/>
</dbReference>
<dbReference type="InterPro" id="IPR001623">
    <property type="entry name" value="DnaJ_domain"/>
</dbReference>
<evidence type="ECO:0000313" key="5">
    <source>
        <dbReference type="Proteomes" id="UP000693952"/>
    </source>
</evidence>
<sequence>MDCWSLLQLPEDADERTIKRSYARCLKTLRPEEDAEGFQRLREAYEQARSHARQRQEPAAGIQAPSPLLAVQAEPQNLREWSRLLDIDSPAPEARTVDQPQRRLLQGLTPENLTQRWQQARLSDCAPGFEAGLLQHCFERPQVRVAIASWAVEHLQWLTPWQQVPMSAGQQQTLAQTLLQHYCKSLQAHLEVEDDRAFLQQLAAYDKEPWLQVFDQRQRWQSQVLQLLNDHSWSLALLEQVCQLLHWDDKNGVHPEPAEAWESLMQRRQQESFYRLQQLKSEDERIWEPDILAAHLLLKPMSARQQQQLLRNTDQHHWQAFHRLAQMLSLRYPALLERLPQPDVYYWLRYLQRPVAEQSWTRLWAGTSLALALYFLGQNHYSPGFSIMLAAALGWVPVWIGLLFMSRWIRLAPHVIVQDLWLSERWIPKAFDPEGKWLVLRHGLPQLALLALFGAIQGTLGLLTYLGMILLNLLQSQRVGRIDPQLSASHPWLTALHWAHWSPLQMVFLPLMVLLCVFCHLYYPGFPLTSLYPP</sequence>
<name>A0ABX8MKP4_9PSED</name>
<feature type="transmembrane region" description="Helical" evidence="2">
    <location>
        <begin position="447"/>
        <end position="471"/>
    </location>
</feature>
<keyword evidence="5" id="KW-1185">Reference proteome</keyword>
<keyword evidence="2" id="KW-0472">Membrane</keyword>
<dbReference type="RefSeq" id="WP_124347388.1">
    <property type="nucleotide sequence ID" value="NZ_CP027706.1"/>
</dbReference>
<protein>
    <submittedName>
        <fullName evidence="4">J domain-containing protein</fullName>
    </submittedName>
</protein>
<keyword evidence="2" id="KW-0812">Transmembrane</keyword>
<evidence type="ECO:0000259" key="3">
    <source>
        <dbReference type="PROSITE" id="PS50076"/>
    </source>
</evidence>
<organism evidence="4 5">
    <name type="scientific">Pseudomonas sessilinigenes</name>
    <dbReference type="NCBI Taxonomy" id="658629"/>
    <lineage>
        <taxon>Bacteria</taxon>
        <taxon>Pseudomonadati</taxon>
        <taxon>Pseudomonadota</taxon>
        <taxon>Gammaproteobacteria</taxon>
        <taxon>Pseudomonadales</taxon>
        <taxon>Pseudomonadaceae</taxon>
        <taxon>Pseudomonas</taxon>
    </lineage>
</organism>
<evidence type="ECO:0000256" key="2">
    <source>
        <dbReference type="SAM" id="Phobius"/>
    </source>
</evidence>
<keyword evidence="2" id="KW-1133">Transmembrane helix</keyword>
<keyword evidence="1" id="KW-0143">Chaperone</keyword>
<gene>
    <name evidence="4" type="ORF">KSS89_27365</name>
</gene>
<dbReference type="InterPro" id="IPR036869">
    <property type="entry name" value="J_dom_sf"/>
</dbReference>
<feature type="domain" description="J" evidence="3">
    <location>
        <begin position="2"/>
        <end position="61"/>
    </location>
</feature>
<feature type="transmembrane region" description="Helical" evidence="2">
    <location>
        <begin position="506"/>
        <end position="523"/>
    </location>
</feature>
<dbReference type="PROSITE" id="PS50076">
    <property type="entry name" value="DNAJ_2"/>
    <property type="match status" value="1"/>
</dbReference>
<evidence type="ECO:0000313" key="4">
    <source>
        <dbReference type="EMBL" id="QXH39899.1"/>
    </source>
</evidence>
<dbReference type="SUPFAM" id="SSF46565">
    <property type="entry name" value="Chaperone J-domain"/>
    <property type="match status" value="1"/>
</dbReference>
<dbReference type="EMBL" id="CP077074">
    <property type="protein sequence ID" value="QXH39899.1"/>
    <property type="molecule type" value="Genomic_DNA"/>
</dbReference>
<dbReference type="Gene3D" id="1.10.287.110">
    <property type="entry name" value="DnaJ domain"/>
    <property type="match status" value="1"/>
</dbReference>
<reference evidence="4" key="1">
    <citation type="submission" date="2021-06" db="EMBL/GenBank/DDBJ databases">
        <title>Updating the genus Pseudomonas: Description of 43 new species and partition of the Pseudomonas putida group.</title>
        <authorList>
            <person name="Girard L."/>
            <person name="Lood C."/>
            <person name="Vandamme P."/>
            <person name="Rokni-Zadeh H."/>
            <person name="van Noort V."/>
            <person name="Hofte M."/>
            <person name="Lavigne R."/>
            <person name="De Mot R."/>
        </authorList>
    </citation>
    <scope>NUCLEOTIDE SEQUENCE</scope>
    <source>
        <strain evidence="4">CMR12a</strain>
    </source>
</reference>
<accession>A0ABX8MKP4</accession>
<proteinExistence type="predicted"/>